<proteinExistence type="predicted"/>
<dbReference type="Pfam" id="PF04972">
    <property type="entry name" value="BON"/>
    <property type="match status" value="1"/>
</dbReference>
<accession>A0A5C5VNR6</accession>
<keyword evidence="3" id="KW-1185">Reference proteome</keyword>
<sequence length="70" mass="8039">MNQTDFSANVERALANNPHFAGRSFRFEHEQDRIVLKGSVSSFFQKQMAQEALRQAGVDQIENQLEVNWA</sequence>
<dbReference type="InterPro" id="IPR007055">
    <property type="entry name" value="BON_dom"/>
</dbReference>
<name>A0A5C5VNR6_9BACT</name>
<evidence type="ECO:0000259" key="1">
    <source>
        <dbReference type="Pfam" id="PF04972"/>
    </source>
</evidence>
<dbReference type="OrthoDB" id="291621at2"/>
<organism evidence="2 3">
    <name type="scientific">Blastopirellula retiformator</name>
    <dbReference type="NCBI Taxonomy" id="2527970"/>
    <lineage>
        <taxon>Bacteria</taxon>
        <taxon>Pseudomonadati</taxon>
        <taxon>Planctomycetota</taxon>
        <taxon>Planctomycetia</taxon>
        <taxon>Pirellulales</taxon>
        <taxon>Pirellulaceae</taxon>
        <taxon>Blastopirellula</taxon>
    </lineage>
</organism>
<comment type="caution">
    <text evidence="2">The sequence shown here is derived from an EMBL/GenBank/DDBJ whole genome shotgun (WGS) entry which is preliminary data.</text>
</comment>
<dbReference type="Proteomes" id="UP000318878">
    <property type="component" value="Unassembled WGS sequence"/>
</dbReference>
<dbReference type="AlphaFoldDB" id="A0A5C5VNR6"/>
<dbReference type="RefSeq" id="WP_146429562.1">
    <property type="nucleotide sequence ID" value="NZ_SJPF01000001.1"/>
</dbReference>
<dbReference type="Gene3D" id="3.30.1340.30">
    <property type="match status" value="1"/>
</dbReference>
<dbReference type="EMBL" id="SJPF01000001">
    <property type="protein sequence ID" value="TWT39389.1"/>
    <property type="molecule type" value="Genomic_DNA"/>
</dbReference>
<evidence type="ECO:0000313" key="2">
    <source>
        <dbReference type="EMBL" id="TWT39389.1"/>
    </source>
</evidence>
<gene>
    <name evidence="2" type="ORF">Enr8_10880</name>
</gene>
<evidence type="ECO:0000313" key="3">
    <source>
        <dbReference type="Proteomes" id="UP000318878"/>
    </source>
</evidence>
<feature type="domain" description="BON" evidence="1">
    <location>
        <begin position="6"/>
        <end position="67"/>
    </location>
</feature>
<protein>
    <submittedName>
        <fullName evidence="2">BON domain protein</fullName>
    </submittedName>
</protein>
<reference evidence="2 3" key="1">
    <citation type="submission" date="2019-02" db="EMBL/GenBank/DDBJ databases">
        <title>Deep-cultivation of Planctomycetes and their phenomic and genomic characterization uncovers novel biology.</title>
        <authorList>
            <person name="Wiegand S."/>
            <person name="Jogler M."/>
            <person name="Boedeker C."/>
            <person name="Pinto D."/>
            <person name="Vollmers J."/>
            <person name="Rivas-Marin E."/>
            <person name="Kohn T."/>
            <person name="Peeters S.H."/>
            <person name="Heuer A."/>
            <person name="Rast P."/>
            <person name="Oberbeckmann S."/>
            <person name="Bunk B."/>
            <person name="Jeske O."/>
            <person name="Meyerdierks A."/>
            <person name="Storesund J.E."/>
            <person name="Kallscheuer N."/>
            <person name="Luecker S."/>
            <person name="Lage O.M."/>
            <person name="Pohl T."/>
            <person name="Merkel B.J."/>
            <person name="Hornburger P."/>
            <person name="Mueller R.-W."/>
            <person name="Bruemmer F."/>
            <person name="Labrenz M."/>
            <person name="Spormann A.M."/>
            <person name="Op Den Camp H."/>
            <person name="Overmann J."/>
            <person name="Amann R."/>
            <person name="Jetten M.S.M."/>
            <person name="Mascher T."/>
            <person name="Medema M.H."/>
            <person name="Devos D.P."/>
            <person name="Kaster A.-K."/>
            <person name="Ovreas L."/>
            <person name="Rohde M."/>
            <person name="Galperin M.Y."/>
            <person name="Jogler C."/>
        </authorList>
    </citation>
    <scope>NUCLEOTIDE SEQUENCE [LARGE SCALE GENOMIC DNA]</scope>
    <source>
        <strain evidence="2 3">Enr8</strain>
    </source>
</reference>